<dbReference type="InterPro" id="IPR006140">
    <property type="entry name" value="D-isomer_DH_NAD-bd"/>
</dbReference>
<evidence type="ECO:0000313" key="8">
    <source>
        <dbReference type="Proteomes" id="UP000051888"/>
    </source>
</evidence>
<dbReference type="PANTHER" id="PTHR43333:SF1">
    <property type="entry name" value="D-ISOMER SPECIFIC 2-HYDROXYACID DEHYDROGENASE NAD-BINDING DOMAIN-CONTAINING PROTEIN"/>
    <property type="match status" value="1"/>
</dbReference>
<reference evidence="7 8" key="1">
    <citation type="submission" date="2015-09" db="EMBL/GenBank/DDBJ databases">
        <title>Genome sequencing project for genomic taxonomy and phylogenomics of Bacillus-like bacteria.</title>
        <authorList>
            <person name="Liu B."/>
            <person name="Wang J."/>
            <person name="Zhu Y."/>
            <person name="Liu G."/>
            <person name="Chen Q."/>
            <person name="Chen Z."/>
            <person name="Lan J."/>
            <person name="Che J."/>
            <person name="Ge C."/>
            <person name="Shi H."/>
            <person name="Pan Z."/>
            <person name="Liu X."/>
        </authorList>
    </citation>
    <scope>NUCLEOTIDE SEQUENCE [LARGE SCALE GENOMIC DNA]</scope>
    <source>
        <strain evidence="7 8">LMG 18435</strain>
    </source>
</reference>
<gene>
    <name evidence="7" type="ORF">AN964_21795</name>
</gene>
<comment type="similarity">
    <text evidence="1 4">Belongs to the D-isomer specific 2-hydroxyacid dehydrogenase family.</text>
</comment>
<comment type="caution">
    <text evidence="7">The sequence shown here is derived from an EMBL/GenBank/DDBJ whole genome shotgun (WGS) entry which is preliminary data.</text>
</comment>
<dbReference type="SUPFAM" id="SSF52283">
    <property type="entry name" value="Formate/glycerate dehydrogenase catalytic domain-like"/>
    <property type="match status" value="1"/>
</dbReference>
<feature type="domain" description="D-isomer specific 2-hydroxyacid dehydrogenase NAD-binding" evidence="6">
    <location>
        <begin position="104"/>
        <end position="278"/>
    </location>
</feature>
<dbReference type="InterPro" id="IPR036291">
    <property type="entry name" value="NAD(P)-bd_dom_sf"/>
</dbReference>
<sequence length="316" mass="35918">MKTIFTFTPPAELIQDLTECFPSEDFSFYPDIQHAEKELSNAEVLVTYGEDLTETHIQLADQLKWIMVTSAGLEKMPLQAIKEKGILVTNARGIHKIPMAEFTLGLMLQYAKQFPVMQKQQKEHVWKKGLPIFELSGQTILIVGAGAIGSEIARLAKAFGMKTIGVNSSGEKRDYFDEMQTLDSMYEGLGASDFIVNILPSTSETKHFYQKHHFKSMKNTAVFINIGRGDAVKTKVLMEVLQEKMISHAILDVLEEEPLPEEHPIWSMDNVTITPHISSNTNLYLPRVFEILKHNYRTYTNKQEDFLNVIDVEKGY</sequence>
<dbReference type="STRING" id="157838.AN964_21795"/>
<evidence type="ECO:0000256" key="4">
    <source>
        <dbReference type="RuleBase" id="RU003719"/>
    </source>
</evidence>
<dbReference type="FunFam" id="3.40.50.720:FF:000363">
    <property type="entry name" value="D-isomer specific 2-hydroxyacid dehydrogenase"/>
    <property type="match status" value="1"/>
</dbReference>
<dbReference type="EMBL" id="LJJC01000015">
    <property type="protein sequence ID" value="KQL50312.1"/>
    <property type="molecule type" value="Genomic_DNA"/>
</dbReference>
<organism evidence="7 8">
    <name type="scientific">Heyndrickxia shackletonii</name>
    <dbReference type="NCBI Taxonomy" id="157838"/>
    <lineage>
        <taxon>Bacteria</taxon>
        <taxon>Bacillati</taxon>
        <taxon>Bacillota</taxon>
        <taxon>Bacilli</taxon>
        <taxon>Bacillales</taxon>
        <taxon>Bacillaceae</taxon>
        <taxon>Heyndrickxia</taxon>
    </lineage>
</organism>
<dbReference type="GO" id="GO:0051287">
    <property type="term" value="F:NAD binding"/>
    <property type="evidence" value="ECO:0007669"/>
    <property type="project" value="InterPro"/>
</dbReference>
<evidence type="ECO:0000256" key="3">
    <source>
        <dbReference type="ARBA" id="ARBA00023027"/>
    </source>
</evidence>
<dbReference type="AlphaFoldDB" id="A0A0Q3T8L2"/>
<proteinExistence type="inferred from homology"/>
<dbReference type="Proteomes" id="UP000051888">
    <property type="component" value="Unassembled WGS sequence"/>
</dbReference>
<dbReference type="SUPFAM" id="SSF51735">
    <property type="entry name" value="NAD(P)-binding Rossmann-fold domains"/>
    <property type="match status" value="1"/>
</dbReference>
<evidence type="ECO:0000256" key="2">
    <source>
        <dbReference type="ARBA" id="ARBA00023002"/>
    </source>
</evidence>
<dbReference type="OrthoDB" id="9805416at2"/>
<dbReference type="CDD" id="cd05300">
    <property type="entry name" value="2-Hacid_dh_1"/>
    <property type="match status" value="1"/>
</dbReference>
<evidence type="ECO:0000259" key="5">
    <source>
        <dbReference type="Pfam" id="PF00389"/>
    </source>
</evidence>
<dbReference type="RefSeq" id="WP_055741911.1">
    <property type="nucleotide sequence ID" value="NZ_JAAIWL010000019.1"/>
</dbReference>
<dbReference type="PATRIC" id="fig|157838.3.peg.4773"/>
<keyword evidence="3" id="KW-0520">NAD</keyword>
<keyword evidence="8" id="KW-1185">Reference proteome</keyword>
<evidence type="ECO:0000256" key="1">
    <source>
        <dbReference type="ARBA" id="ARBA00005854"/>
    </source>
</evidence>
<name>A0A0Q3T8L2_9BACI</name>
<dbReference type="Gene3D" id="3.40.50.720">
    <property type="entry name" value="NAD(P)-binding Rossmann-like Domain"/>
    <property type="match status" value="2"/>
</dbReference>
<dbReference type="Pfam" id="PF00389">
    <property type="entry name" value="2-Hacid_dh"/>
    <property type="match status" value="1"/>
</dbReference>
<evidence type="ECO:0000259" key="6">
    <source>
        <dbReference type="Pfam" id="PF02826"/>
    </source>
</evidence>
<dbReference type="Pfam" id="PF02826">
    <property type="entry name" value="2-Hacid_dh_C"/>
    <property type="match status" value="1"/>
</dbReference>
<accession>A0A0Q3T8L2</accession>
<feature type="domain" description="D-isomer specific 2-hydroxyacid dehydrogenase catalytic" evidence="5">
    <location>
        <begin position="35"/>
        <end position="300"/>
    </location>
</feature>
<dbReference type="GO" id="GO:0016616">
    <property type="term" value="F:oxidoreductase activity, acting on the CH-OH group of donors, NAD or NADP as acceptor"/>
    <property type="evidence" value="ECO:0007669"/>
    <property type="project" value="InterPro"/>
</dbReference>
<evidence type="ECO:0000313" key="7">
    <source>
        <dbReference type="EMBL" id="KQL50312.1"/>
    </source>
</evidence>
<protein>
    <submittedName>
        <fullName evidence="7">3-phosphoglycerate dehydrogenase</fullName>
    </submittedName>
</protein>
<dbReference type="PANTHER" id="PTHR43333">
    <property type="entry name" value="2-HACID_DH_C DOMAIN-CONTAINING PROTEIN"/>
    <property type="match status" value="1"/>
</dbReference>
<dbReference type="InterPro" id="IPR006139">
    <property type="entry name" value="D-isomer_2_OHA_DH_cat_dom"/>
</dbReference>
<keyword evidence="2 4" id="KW-0560">Oxidoreductase</keyword>